<dbReference type="GO" id="GO:0008168">
    <property type="term" value="F:methyltransferase activity"/>
    <property type="evidence" value="ECO:0007669"/>
    <property type="project" value="InterPro"/>
</dbReference>
<feature type="region of interest" description="Disordered" evidence="2">
    <location>
        <begin position="194"/>
        <end position="218"/>
    </location>
</feature>
<evidence type="ECO:0000256" key="1">
    <source>
        <dbReference type="ARBA" id="ARBA00023159"/>
    </source>
</evidence>
<keyword evidence="1" id="KW-0010">Activator</keyword>
<dbReference type="OMA" id="AINVFQP"/>
<evidence type="ECO:0000256" key="2">
    <source>
        <dbReference type="SAM" id="MobiDB-lite"/>
    </source>
</evidence>
<proteinExistence type="predicted"/>
<evidence type="ECO:0000259" key="3">
    <source>
        <dbReference type="Pfam" id="PF02805"/>
    </source>
</evidence>
<dbReference type="AlphaFoldDB" id="M3JFJ2"/>
<dbReference type="Gene3D" id="1.10.10.60">
    <property type="entry name" value="Homeodomain-like"/>
    <property type="match status" value="1"/>
</dbReference>
<dbReference type="HOGENOM" id="CLU_027889_1_0_1"/>
<protein>
    <recommendedName>
        <fullName evidence="3">Ada DNA repair metal-binding domain-containing protein</fullName>
    </recommendedName>
</protein>
<dbReference type="Proteomes" id="UP000011777">
    <property type="component" value="Unassembled WGS sequence"/>
</dbReference>
<dbReference type="GO" id="GO:0003677">
    <property type="term" value="F:DNA binding"/>
    <property type="evidence" value="ECO:0007669"/>
    <property type="project" value="InterPro"/>
</dbReference>
<evidence type="ECO:0000313" key="4">
    <source>
        <dbReference type="EMBL" id="EMG51013.1"/>
    </source>
</evidence>
<dbReference type="eggNOG" id="ENOG502S0C7">
    <property type="taxonomic scope" value="Eukaryota"/>
</dbReference>
<keyword evidence="5" id="KW-1185">Reference proteome</keyword>
<dbReference type="GO" id="GO:0006281">
    <property type="term" value="P:DNA repair"/>
    <property type="evidence" value="ECO:0007669"/>
    <property type="project" value="InterPro"/>
</dbReference>
<organism evidence="4 5">
    <name type="scientific">Candida maltosa (strain Xu316)</name>
    <name type="common">Yeast</name>
    <dbReference type="NCBI Taxonomy" id="1245528"/>
    <lineage>
        <taxon>Eukaryota</taxon>
        <taxon>Fungi</taxon>
        <taxon>Dikarya</taxon>
        <taxon>Ascomycota</taxon>
        <taxon>Saccharomycotina</taxon>
        <taxon>Pichiomycetes</taxon>
        <taxon>Debaryomycetaceae</taxon>
        <taxon>Candida/Lodderomyces clade</taxon>
        <taxon>Candida</taxon>
    </lineage>
</organism>
<name>M3JFJ2_CANMX</name>
<evidence type="ECO:0000313" key="5">
    <source>
        <dbReference type="Proteomes" id="UP000011777"/>
    </source>
</evidence>
<feature type="domain" description="Ada DNA repair metal-binding" evidence="3">
    <location>
        <begin position="9"/>
        <end position="73"/>
    </location>
</feature>
<dbReference type="GO" id="GO:0006355">
    <property type="term" value="P:regulation of DNA-templated transcription"/>
    <property type="evidence" value="ECO:0007669"/>
    <property type="project" value="InterPro"/>
</dbReference>
<dbReference type="InterPro" id="IPR004026">
    <property type="entry name" value="Ada_DNA_repair_Zn-bd"/>
</dbReference>
<dbReference type="Gene3D" id="3.40.10.10">
    <property type="entry name" value="DNA Methylphosphotriester Repair Domain"/>
    <property type="match status" value="1"/>
</dbReference>
<feature type="compositionally biased region" description="Low complexity" evidence="2">
    <location>
        <begin position="290"/>
        <end position="335"/>
    </location>
</feature>
<dbReference type="EMBL" id="AOGT01000037">
    <property type="protein sequence ID" value="EMG51013.1"/>
    <property type="molecule type" value="Genomic_DNA"/>
</dbReference>
<dbReference type="SUPFAM" id="SSF57884">
    <property type="entry name" value="Ada DNA repair protein, N-terminal domain (N-Ada 10)"/>
    <property type="match status" value="1"/>
</dbReference>
<feature type="region of interest" description="Disordered" evidence="2">
    <location>
        <begin position="274"/>
        <end position="335"/>
    </location>
</feature>
<accession>M3JFJ2</accession>
<sequence>MVYANETSKWKAYQLNDPFATGSFFVCNKISQIFCRPDCDAHPTTNLKSEIKFVDTYNDAINSNFKPCESCDPINSTTCIDVNLLIKCVSTVNTKIGFIPPLLDENEDVNSSKIKQNILQSKKINQDQILSKINNINGHRNSMPIINYQSSKSSTTTKDMNLSKNDSDHYRLVDLACRHLALAAAINVFQPKQIIPPTTPEEEQQSTPTNGKRRRRRGGVLGFKELASKSKLSAWHFHRVFKSVTGLTPKTYGDRCWEYIKKIKQSGEYTTFESYSSPSAITPATPVLKSNNVPPSSSSPSSEDNGNSPNSTITPSTTTYPITPPTQTSSSSTNLTNINSVVSDFSQIAYPSTISSSSNIDDQFLNYNTAGNNTVDDDINSTLRAFSFPDLAKASRTDSLFSHSYPLEYNQHTLPQQQPLQDQLLFSNDVISIPPAQTTMGASTTTLTDLPNTFNLFEENFNNLNGNEELDLFDGSLLLNNNNNNNSTMFPLLNNNNNSNNNNNAGVNYNSNNEELGNVYGNQLMTSIGL</sequence>
<gene>
    <name evidence="4" type="ORF">G210_4931</name>
</gene>
<dbReference type="STRING" id="1245528.M3JFJ2"/>
<dbReference type="Pfam" id="PF02805">
    <property type="entry name" value="Ada_Zn_binding"/>
    <property type="match status" value="1"/>
</dbReference>
<dbReference type="InterPro" id="IPR035451">
    <property type="entry name" value="Ada-like_dom_sf"/>
</dbReference>
<dbReference type="GO" id="GO:0008270">
    <property type="term" value="F:zinc ion binding"/>
    <property type="evidence" value="ECO:0007669"/>
    <property type="project" value="InterPro"/>
</dbReference>
<comment type="caution">
    <text evidence="4">The sequence shown here is derived from an EMBL/GenBank/DDBJ whole genome shotgun (WGS) entry which is preliminary data.</text>
</comment>
<reference evidence="4 5" key="1">
    <citation type="submission" date="2013-02" db="EMBL/GenBank/DDBJ databases">
        <title>Genome sequence of Candida maltosa Xu316, a potential industrial strain for xylitol and ethanol production.</title>
        <authorList>
            <person name="Yu J."/>
            <person name="Wang Q."/>
            <person name="Geng X."/>
            <person name="Bao W."/>
            <person name="He P."/>
            <person name="Cai J."/>
        </authorList>
    </citation>
    <scope>NUCLEOTIDE SEQUENCE [LARGE SCALE GENOMIC DNA]</scope>
    <source>
        <strain evidence="5">Xu316</strain>
    </source>
</reference>
<dbReference type="OrthoDB" id="2447880at2759"/>